<evidence type="ECO:0000256" key="1">
    <source>
        <dbReference type="SAM" id="MobiDB-lite"/>
    </source>
</evidence>
<feature type="transmembrane region" description="Helical" evidence="2">
    <location>
        <begin position="94"/>
        <end position="116"/>
    </location>
</feature>
<dbReference type="RefSeq" id="WP_006896405.1">
    <property type="nucleotide sequence ID" value="NZ_BAAARB010000006.1"/>
</dbReference>
<evidence type="ECO:0000313" key="4">
    <source>
        <dbReference type="Proteomes" id="UP001501170"/>
    </source>
</evidence>
<gene>
    <name evidence="3" type="ORF">GCM10009855_14890</name>
</gene>
<dbReference type="EMBL" id="BAAARB010000006">
    <property type="protein sequence ID" value="GAA2376622.1"/>
    <property type="molecule type" value="Genomic_DNA"/>
</dbReference>
<name>A0ABN3HDC4_9ACTN</name>
<keyword evidence="2" id="KW-0812">Transmembrane</keyword>
<proteinExistence type="predicted"/>
<evidence type="ECO:0008006" key="5">
    <source>
        <dbReference type="Google" id="ProtNLM"/>
    </source>
</evidence>
<feature type="region of interest" description="Disordered" evidence="1">
    <location>
        <begin position="1"/>
        <end position="23"/>
    </location>
</feature>
<keyword evidence="2" id="KW-0472">Membrane</keyword>
<reference evidence="3 4" key="1">
    <citation type="journal article" date="2019" name="Int. J. Syst. Evol. Microbiol.">
        <title>The Global Catalogue of Microorganisms (GCM) 10K type strain sequencing project: providing services to taxonomists for standard genome sequencing and annotation.</title>
        <authorList>
            <consortium name="The Broad Institute Genomics Platform"/>
            <consortium name="The Broad Institute Genome Sequencing Center for Infectious Disease"/>
            <person name="Wu L."/>
            <person name="Ma J."/>
        </authorList>
    </citation>
    <scope>NUCLEOTIDE SEQUENCE [LARGE SCALE GENOMIC DNA]</scope>
    <source>
        <strain evidence="3 4">JCM 16227</strain>
    </source>
</reference>
<feature type="transmembrane region" description="Helical" evidence="2">
    <location>
        <begin position="38"/>
        <end position="57"/>
    </location>
</feature>
<keyword evidence="2" id="KW-1133">Transmembrane helix</keyword>
<keyword evidence="4" id="KW-1185">Reference proteome</keyword>
<organism evidence="3 4">
    <name type="scientific">Gordonia cholesterolivorans</name>
    <dbReference type="NCBI Taxonomy" id="559625"/>
    <lineage>
        <taxon>Bacteria</taxon>
        <taxon>Bacillati</taxon>
        <taxon>Actinomycetota</taxon>
        <taxon>Actinomycetes</taxon>
        <taxon>Mycobacteriales</taxon>
        <taxon>Gordoniaceae</taxon>
        <taxon>Gordonia</taxon>
    </lineage>
</organism>
<evidence type="ECO:0000256" key="2">
    <source>
        <dbReference type="SAM" id="Phobius"/>
    </source>
</evidence>
<protein>
    <recommendedName>
        <fullName evidence="5">ATP synthase protein I</fullName>
    </recommendedName>
</protein>
<feature type="transmembrane region" description="Helical" evidence="2">
    <location>
        <begin position="63"/>
        <end position="87"/>
    </location>
</feature>
<feature type="transmembrane region" description="Helical" evidence="2">
    <location>
        <begin position="122"/>
        <end position="141"/>
    </location>
</feature>
<evidence type="ECO:0000313" key="3">
    <source>
        <dbReference type="EMBL" id="GAA2376622.1"/>
    </source>
</evidence>
<comment type="caution">
    <text evidence="3">The sequence shown here is derived from an EMBL/GenBank/DDBJ whole genome shotgun (WGS) entry which is preliminary data.</text>
</comment>
<sequence>MSTNDENESPEPAASGIDSGALDEATDPTAPLRAGLKYGLYGLGALLVAGLLIWWPWKGTPGLWGVLVGAAIGGGFILITVLTILLTAKASPSVVMGALMGGYLVKVVIVIAVTALLKDMTFYSKGALVSMLIGAIVLVLGSELWGVLTTRQTYVGPDADSEV</sequence>
<dbReference type="Proteomes" id="UP001501170">
    <property type="component" value="Unassembled WGS sequence"/>
</dbReference>
<accession>A0ABN3HDC4</accession>